<dbReference type="GO" id="GO:0046872">
    <property type="term" value="F:metal ion binding"/>
    <property type="evidence" value="ECO:0007669"/>
    <property type="project" value="UniProtKB-KW"/>
</dbReference>
<dbReference type="Pfam" id="PF03106">
    <property type="entry name" value="WRKY"/>
    <property type="match status" value="1"/>
</dbReference>
<comment type="caution">
    <text evidence="21">The sequence shown here is derived from an EMBL/GenBank/DDBJ whole genome shotgun (WGS) entry which is preliminary data.</text>
</comment>
<dbReference type="GO" id="GO:0043565">
    <property type="term" value="F:sequence-specific DNA binding"/>
    <property type="evidence" value="ECO:0007669"/>
    <property type="project" value="InterPro"/>
</dbReference>
<evidence type="ECO:0000256" key="10">
    <source>
        <dbReference type="ARBA" id="ARBA00022833"/>
    </source>
</evidence>
<evidence type="ECO:0000256" key="18">
    <source>
        <dbReference type="ARBA" id="ARBA00023242"/>
    </source>
</evidence>
<keyword evidence="15" id="KW-0238">DNA-binding</keyword>
<dbReference type="SMART" id="SM00382">
    <property type="entry name" value="AAA"/>
    <property type="match status" value="1"/>
</dbReference>
<evidence type="ECO:0000256" key="19">
    <source>
        <dbReference type="SAM" id="MobiDB-lite"/>
    </source>
</evidence>
<dbReference type="Proteomes" id="UP000290289">
    <property type="component" value="Chromosome 12"/>
</dbReference>
<evidence type="ECO:0000256" key="7">
    <source>
        <dbReference type="ARBA" id="ARBA00022723"/>
    </source>
</evidence>
<feature type="compositionally biased region" description="Basic and acidic residues" evidence="19">
    <location>
        <begin position="201"/>
        <end position="210"/>
    </location>
</feature>
<dbReference type="Gene3D" id="3.40.50.300">
    <property type="entry name" value="P-loop containing nucleotide triphosphate hydrolases"/>
    <property type="match status" value="1"/>
</dbReference>
<keyword evidence="7" id="KW-0479">Metal-binding</keyword>
<keyword evidence="17" id="KW-0804">Transcription</keyword>
<dbReference type="InterPro" id="IPR003657">
    <property type="entry name" value="WRKY_dom"/>
</dbReference>
<evidence type="ECO:0000256" key="8">
    <source>
        <dbReference type="ARBA" id="ARBA00022741"/>
    </source>
</evidence>
<dbReference type="SUPFAM" id="SSF140990">
    <property type="entry name" value="FtsH protease domain-like"/>
    <property type="match status" value="1"/>
</dbReference>
<dbReference type="Gene3D" id="1.10.8.60">
    <property type="match status" value="1"/>
</dbReference>
<evidence type="ECO:0000256" key="17">
    <source>
        <dbReference type="ARBA" id="ARBA00023163"/>
    </source>
</evidence>
<evidence type="ECO:0000256" key="16">
    <source>
        <dbReference type="ARBA" id="ARBA00023128"/>
    </source>
</evidence>
<dbReference type="Gene3D" id="3.40.1690.20">
    <property type="match status" value="1"/>
</dbReference>
<dbReference type="CDD" id="cd19501">
    <property type="entry name" value="RecA-like_FtsH"/>
    <property type="match status" value="1"/>
</dbReference>
<keyword evidence="14" id="KW-0482">Metalloprotease</keyword>
<comment type="subcellular location">
    <subcellularLocation>
        <location evidence="3">Mitochondrion</location>
    </subcellularLocation>
    <subcellularLocation>
        <location evidence="2">Nucleus</location>
    </subcellularLocation>
</comment>
<dbReference type="Pfam" id="PF00004">
    <property type="entry name" value="AAA"/>
    <property type="match status" value="1"/>
</dbReference>
<comment type="similarity">
    <text evidence="4">In the C-terminal section; belongs to the peptidase M41 family.</text>
</comment>
<evidence type="ECO:0000256" key="4">
    <source>
        <dbReference type="ARBA" id="ARBA00010044"/>
    </source>
</evidence>
<reference evidence="21 22" key="1">
    <citation type="submission" date="2018-10" db="EMBL/GenBank/DDBJ databases">
        <title>A high-quality apple genome assembly.</title>
        <authorList>
            <person name="Hu J."/>
        </authorList>
    </citation>
    <scope>NUCLEOTIDE SEQUENCE [LARGE SCALE GENOMIC DNA]</scope>
    <source>
        <strain evidence="22">cv. HFTH1</strain>
        <tissue evidence="21">Young leaf</tissue>
    </source>
</reference>
<dbReference type="InterPro" id="IPR000642">
    <property type="entry name" value="Peptidase_M41"/>
</dbReference>
<dbReference type="InterPro" id="IPR037219">
    <property type="entry name" value="Peptidase_M41-like"/>
</dbReference>
<dbReference type="GO" id="GO:0004222">
    <property type="term" value="F:metalloendopeptidase activity"/>
    <property type="evidence" value="ECO:0007669"/>
    <property type="project" value="InterPro"/>
</dbReference>
<dbReference type="SUPFAM" id="SSF52540">
    <property type="entry name" value="P-loop containing nucleoside triphosphate hydrolases"/>
    <property type="match status" value="1"/>
</dbReference>
<dbReference type="STRING" id="3750.A0A498IEF4"/>
<keyword evidence="8" id="KW-0547">Nucleotide-binding</keyword>
<evidence type="ECO:0000256" key="12">
    <source>
        <dbReference type="ARBA" id="ARBA00022946"/>
    </source>
</evidence>
<dbReference type="InterPro" id="IPR003593">
    <property type="entry name" value="AAA+_ATPase"/>
</dbReference>
<dbReference type="InterPro" id="IPR050928">
    <property type="entry name" value="ATP-dep_Zn_Metalloprotease"/>
</dbReference>
<dbReference type="FunFam" id="1.10.8.60:FF:000019">
    <property type="entry name" value="AFG3-like AAA ATPase 2"/>
    <property type="match status" value="1"/>
</dbReference>
<evidence type="ECO:0000313" key="21">
    <source>
        <dbReference type="EMBL" id="RXH80505.1"/>
    </source>
</evidence>
<dbReference type="PANTHER" id="PTHR43655">
    <property type="entry name" value="ATP-DEPENDENT PROTEASE"/>
    <property type="match status" value="1"/>
</dbReference>
<feature type="region of interest" description="Disordered" evidence="19">
    <location>
        <begin position="254"/>
        <end position="281"/>
    </location>
</feature>
<keyword evidence="11" id="KW-0067">ATP-binding</keyword>
<organism evidence="21 22">
    <name type="scientific">Malus domestica</name>
    <name type="common">Apple</name>
    <name type="synonym">Pyrus malus</name>
    <dbReference type="NCBI Taxonomy" id="3750"/>
    <lineage>
        <taxon>Eukaryota</taxon>
        <taxon>Viridiplantae</taxon>
        <taxon>Streptophyta</taxon>
        <taxon>Embryophyta</taxon>
        <taxon>Tracheophyta</taxon>
        <taxon>Spermatophyta</taxon>
        <taxon>Magnoliopsida</taxon>
        <taxon>eudicotyledons</taxon>
        <taxon>Gunneridae</taxon>
        <taxon>Pentapetalae</taxon>
        <taxon>rosids</taxon>
        <taxon>fabids</taxon>
        <taxon>Rosales</taxon>
        <taxon>Rosaceae</taxon>
        <taxon>Amygdaloideae</taxon>
        <taxon>Maleae</taxon>
        <taxon>Malus</taxon>
    </lineage>
</organism>
<keyword evidence="10" id="KW-0862">Zinc</keyword>
<evidence type="ECO:0000256" key="9">
    <source>
        <dbReference type="ARBA" id="ARBA00022801"/>
    </source>
</evidence>
<dbReference type="GO" id="GO:0003700">
    <property type="term" value="F:DNA-binding transcription factor activity"/>
    <property type="evidence" value="ECO:0007669"/>
    <property type="project" value="InterPro"/>
</dbReference>
<feature type="region of interest" description="Disordered" evidence="19">
    <location>
        <begin position="183"/>
        <end position="241"/>
    </location>
</feature>
<keyword evidence="18" id="KW-0539">Nucleus</keyword>
<evidence type="ECO:0000259" key="20">
    <source>
        <dbReference type="PROSITE" id="PS50811"/>
    </source>
</evidence>
<dbReference type="InterPro" id="IPR036576">
    <property type="entry name" value="WRKY_dom_sf"/>
</dbReference>
<dbReference type="FunFam" id="3.40.50.300:FF:000001">
    <property type="entry name" value="ATP-dependent zinc metalloprotease FtsH"/>
    <property type="match status" value="1"/>
</dbReference>
<evidence type="ECO:0000256" key="1">
    <source>
        <dbReference type="ARBA" id="ARBA00001947"/>
    </source>
</evidence>
<keyword evidence="22" id="KW-1185">Reference proteome</keyword>
<evidence type="ECO:0000256" key="3">
    <source>
        <dbReference type="ARBA" id="ARBA00004173"/>
    </source>
</evidence>
<proteinExistence type="inferred from homology"/>
<evidence type="ECO:0000256" key="11">
    <source>
        <dbReference type="ARBA" id="ARBA00022840"/>
    </source>
</evidence>
<dbReference type="InterPro" id="IPR041569">
    <property type="entry name" value="AAA_lid_3"/>
</dbReference>
<keyword evidence="13" id="KW-0805">Transcription regulation</keyword>
<dbReference type="InterPro" id="IPR003959">
    <property type="entry name" value="ATPase_AAA_core"/>
</dbReference>
<dbReference type="SMART" id="SM00774">
    <property type="entry name" value="WRKY"/>
    <property type="match status" value="1"/>
</dbReference>
<dbReference type="Gene3D" id="1.20.58.760">
    <property type="entry name" value="Peptidase M41"/>
    <property type="match status" value="1"/>
</dbReference>
<comment type="cofactor">
    <cofactor evidence="1">
        <name>Zn(2+)</name>
        <dbReference type="ChEBI" id="CHEBI:29105"/>
    </cofactor>
</comment>
<dbReference type="GO" id="GO:0016887">
    <property type="term" value="F:ATP hydrolysis activity"/>
    <property type="evidence" value="ECO:0007669"/>
    <property type="project" value="InterPro"/>
</dbReference>
<feature type="compositionally biased region" description="Low complexity" evidence="19">
    <location>
        <begin position="257"/>
        <end position="281"/>
    </location>
</feature>
<keyword evidence="16" id="KW-0496">Mitochondrion</keyword>
<dbReference type="GO" id="GO:0009535">
    <property type="term" value="C:chloroplast thylakoid membrane"/>
    <property type="evidence" value="ECO:0007669"/>
    <property type="project" value="TreeGrafter"/>
</dbReference>
<evidence type="ECO:0000256" key="13">
    <source>
        <dbReference type="ARBA" id="ARBA00023015"/>
    </source>
</evidence>
<dbReference type="GO" id="GO:0005745">
    <property type="term" value="C:m-AAA complex"/>
    <property type="evidence" value="ECO:0007669"/>
    <property type="project" value="TreeGrafter"/>
</dbReference>
<keyword evidence="6" id="KW-0645">Protease</keyword>
<evidence type="ECO:0000256" key="5">
    <source>
        <dbReference type="ARBA" id="ARBA00010550"/>
    </source>
</evidence>
<feature type="domain" description="WRKY" evidence="20">
    <location>
        <begin position="108"/>
        <end position="173"/>
    </location>
</feature>
<evidence type="ECO:0000313" key="22">
    <source>
        <dbReference type="Proteomes" id="UP000290289"/>
    </source>
</evidence>
<evidence type="ECO:0000256" key="14">
    <source>
        <dbReference type="ARBA" id="ARBA00023049"/>
    </source>
</evidence>
<keyword evidence="12" id="KW-0809">Transit peptide</keyword>
<dbReference type="GO" id="GO:0005634">
    <property type="term" value="C:nucleus"/>
    <property type="evidence" value="ECO:0007669"/>
    <property type="project" value="UniProtKB-SubCell"/>
</dbReference>
<dbReference type="GO" id="GO:0004176">
    <property type="term" value="F:ATP-dependent peptidase activity"/>
    <property type="evidence" value="ECO:0007669"/>
    <property type="project" value="InterPro"/>
</dbReference>
<keyword evidence="9" id="KW-0378">Hydrolase</keyword>
<dbReference type="GO" id="GO:0005524">
    <property type="term" value="F:ATP binding"/>
    <property type="evidence" value="ECO:0007669"/>
    <property type="project" value="UniProtKB-KW"/>
</dbReference>
<dbReference type="AlphaFoldDB" id="A0A498IEF4"/>
<gene>
    <name evidence="21" type="ORF">DVH24_004419</name>
</gene>
<evidence type="ECO:0000256" key="6">
    <source>
        <dbReference type="ARBA" id="ARBA00022670"/>
    </source>
</evidence>
<dbReference type="InterPro" id="IPR027417">
    <property type="entry name" value="P-loop_NTPase"/>
</dbReference>
<protein>
    <recommendedName>
        <fullName evidence="20">WRKY domain-containing protein</fullName>
    </recommendedName>
</protein>
<sequence>MEEAMDATWSDGSEEELVRELLDNESPFFVLPEESVQSRTTSAFGKEAINGFIPNVYSGPTIQDIETALSVTTGTVQPQELSNARLSLLERGLSKVEHKYILKIKSCGNGIMADDGYKWRKYGQKSIKNSPNPRSYYRCTNPRCSAKKQVERSSEEPDTLIITYEGLHLHFAYPFFDFNNQAQNSSPSMKKPKKKTSVPQAEDHDREAQESLRSVTPDPVRDLPPGPFPGRHQGFVEEERSSQGLLQDMVPFMIRNPKPSSASSNSTCSSSRSSPTSPSSLSWVSSYFDNVISGSYNWRNTLRHDSFPPSSTPLGNACVDGCVGILRGYIAYNGAGKQFLSKAYMSNLKSVLGIPRIRRLFSSQGPGKKTLRKLLSEKQEGNSERGRTEIGVQRGIKCRWSGEYSGTVFEAYSRFIAPLMFIGFIVTSLFLNPHQTKEVITTLRETSLFGSLSRRIKITFIFQEFKNKLLEPGLVNHVEVANKSVAKVYMRSSACEKVHSDDSVRDTVNGSPSEGNVTQFKYYFNIGSVQSFEEKLEEAQEALGIDRHDFVPVIYVSQVMWSKELLRYGPTMLLLGALWFMSRKMPSVGGPGGKSGRGIFNIGKAQVTKLDKNAKNKVLFKDVAGCDEAKQEIMEFVHFLKHPKKYEELGAKIPKGALLVGHPGTGKTLLAKATADESGVPFLSISGSDFMEMFVGVGTSRVQSLFQEARQCAPSIIFIDEIDAIGWARGHGGFSGGHGERESTLNQLLVELDGFGTTAGVCGTNRPDILDKALLRPGQFDCQITIDKPDIKGRNQIFQIYLSKLKLDLEPSFYSERLAALTPGFAGTDIANICNEAALIAARNESPKITMKHFEAAIDRVIGGLEKKNKVISKLERWTVAYHESGHAVAGWFLEHAEPLLKVTIVRHGAAALGFAQYGLLVKISTGAQNDLEKVTKMTYAQVAVYDFSYKVGLLS</sequence>
<dbReference type="EMBL" id="RDQH01000338">
    <property type="protein sequence ID" value="RXH80505.1"/>
    <property type="molecule type" value="Genomic_DNA"/>
</dbReference>
<evidence type="ECO:0000256" key="2">
    <source>
        <dbReference type="ARBA" id="ARBA00004123"/>
    </source>
</evidence>
<evidence type="ECO:0000256" key="15">
    <source>
        <dbReference type="ARBA" id="ARBA00023125"/>
    </source>
</evidence>
<dbReference type="PANTHER" id="PTHR43655:SF33">
    <property type="entry name" value="AAA+ ATPASE DOMAIN-CONTAINING PROTEIN"/>
    <property type="match status" value="1"/>
</dbReference>
<dbReference type="GO" id="GO:0034982">
    <property type="term" value="P:mitochondrial protein processing"/>
    <property type="evidence" value="ECO:0007669"/>
    <property type="project" value="TreeGrafter"/>
</dbReference>
<dbReference type="Gene3D" id="2.20.25.80">
    <property type="entry name" value="WRKY domain"/>
    <property type="match status" value="1"/>
</dbReference>
<name>A0A498IEF4_MALDO</name>
<dbReference type="PROSITE" id="PS50811">
    <property type="entry name" value="WRKY"/>
    <property type="match status" value="1"/>
</dbReference>
<dbReference type="Pfam" id="PF17862">
    <property type="entry name" value="AAA_lid_3"/>
    <property type="match status" value="1"/>
</dbReference>
<dbReference type="SUPFAM" id="SSF118290">
    <property type="entry name" value="WRKY DNA-binding domain"/>
    <property type="match status" value="1"/>
</dbReference>
<dbReference type="Pfam" id="PF01434">
    <property type="entry name" value="Peptidase_M41"/>
    <property type="match status" value="1"/>
</dbReference>
<accession>A0A498IEF4</accession>
<comment type="similarity">
    <text evidence="5">In the N-terminal section; belongs to the AAA ATPase family.</text>
</comment>